<protein>
    <submittedName>
        <fullName evidence="1">Uncharacterized protein</fullName>
    </submittedName>
</protein>
<dbReference type="RefSeq" id="WP_198746229.1">
    <property type="nucleotide sequence ID" value="NZ_JAEHTE010000001.1"/>
</dbReference>
<proteinExistence type="predicted"/>
<name>A0A8I1EBI4_PSEPU</name>
<evidence type="ECO:0000313" key="2">
    <source>
        <dbReference type="Proteomes" id="UP000637061"/>
    </source>
</evidence>
<gene>
    <name evidence="1" type="ORF">JEU22_01715</name>
</gene>
<comment type="caution">
    <text evidence="1">The sequence shown here is derived from an EMBL/GenBank/DDBJ whole genome shotgun (WGS) entry which is preliminary data.</text>
</comment>
<dbReference type="Proteomes" id="UP000637061">
    <property type="component" value="Unassembled WGS sequence"/>
</dbReference>
<evidence type="ECO:0000313" key="1">
    <source>
        <dbReference type="EMBL" id="MBI6882616.1"/>
    </source>
</evidence>
<organism evidence="1 2">
    <name type="scientific">Pseudomonas putida</name>
    <name type="common">Arthrobacter siderocapsulatus</name>
    <dbReference type="NCBI Taxonomy" id="303"/>
    <lineage>
        <taxon>Bacteria</taxon>
        <taxon>Pseudomonadati</taxon>
        <taxon>Pseudomonadota</taxon>
        <taxon>Gammaproteobacteria</taxon>
        <taxon>Pseudomonadales</taxon>
        <taxon>Pseudomonadaceae</taxon>
        <taxon>Pseudomonas</taxon>
    </lineage>
</organism>
<dbReference type="AlphaFoldDB" id="A0A8I1EBI4"/>
<accession>A0A8I1EBI4</accession>
<reference evidence="1" key="1">
    <citation type="submission" date="2020-12" db="EMBL/GenBank/DDBJ databases">
        <title>Enhanced detection system for hospital associated transmission using whole genome sequencing surveillance.</title>
        <authorList>
            <person name="Harrison L.H."/>
            <person name="Van Tyne D."/>
            <person name="Marsh J.W."/>
            <person name="Griffith M.P."/>
            <person name="Snyder D.J."/>
            <person name="Cooper V.S."/>
            <person name="Mustapha M."/>
        </authorList>
    </citation>
    <scope>NUCLEOTIDE SEQUENCE</scope>
    <source>
        <strain evidence="1">PSB00042</strain>
    </source>
</reference>
<sequence>MSESKVEKLFSLLREACKESFGFVPNRISSNMQYMGKVGHATYRFRDSICHAEIHMRTQPLKVELKERDTDERDWTADLLASYRRSDDDVIKESEWLERRKRKALKTALWASQKAFILSLYRDEPTYKPGRAAPYCALKDHVHQLAKQDDQALREFSDQMGIHNLDEVAGLLGDAYHFQKNAEMWKAVRRHDLFDELIMLSSKANESGAVSDLEKAEAFAGKIVVSLPRHLQIYGFKMHCMVLAYESQKYEIVEPVKLIHYRVTLYNQWNPNMTISVWAEDKESAKDIAAELHKGWDVVQARISNDQTRREEA</sequence>
<dbReference type="EMBL" id="JAEHTE010000001">
    <property type="protein sequence ID" value="MBI6882616.1"/>
    <property type="molecule type" value="Genomic_DNA"/>
</dbReference>